<dbReference type="Proteomes" id="UP000250043">
    <property type="component" value="Unassembled WGS sequence"/>
</dbReference>
<dbReference type="PANTHER" id="PTHR11831">
    <property type="entry name" value="30S 40S RIBOSOMAL PROTEIN"/>
    <property type="match status" value="1"/>
</dbReference>
<keyword evidence="10" id="KW-1185">Reference proteome</keyword>
<keyword evidence="4" id="KW-0689">Ribosomal protein</keyword>
<evidence type="ECO:0000256" key="2">
    <source>
        <dbReference type="ARBA" id="ARBA00022730"/>
    </source>
</evidence>
<dbReference type="GO" id="GO:0042274">
    <property type="term" value="P:ribosomal small subunit biogenesis"/>
    <property type="evidence" value="ECO:0007669"/>
    <property type="project" value="TreeGrafter"/>
</dbReference>
<keyword evidence="5" id="KW-0687">Ribonucleoprotein</keyword>
<dbReference type="EMBL" id="KV722369">
    <property type="protein sequence ID" value="OCH92429.1"/>
    <property type="molecule type" value="Genomic_DNA"/>
</dbReference>
<dbReference type="PROSITE" id="PS50889">
    <property type="entry name" value="S4"/>
    <property type="match status" value="1"/>
</dbReference>
<organism evidence="9 10">
    <name type="scientific">Obba rivulosa</name>
    <dbReference type="NCBI Taxonomy" id="1052685"/>
    <lineage>
        <taxon>Eukaryota</taxon>
        <taxon>Fungi</taxon>
        <taxon>Dikarya</taxon>
        <taxon>Basidiomycota</taxon>
        <taxon>Agaricomycotina</taxon>
        <taxon>Agaricomycetes</taxon>
        <taxon>Polyporales</taxon>
        <taxon>Gelatoporiaceae</taxon>
        <taxon>Obba</taxon>
    </lineage>
</organism>
<feature type="domain" description="RNA-binding S4" evidence="8">
    <location>
        <begin position="137"/>
        <end position="199"/>
    </location>
</feature>
<evidence type="ECO:0000256" key="1">
    <source>
        <dbReference type="ARBA" id="ARBA00007465"/>
    </source>
</evidence>
<dbReference type="GO" id="GO:0003735">
    <property type="term" value="F:structural constituent of ribosome"/>
    <property type="evidence" value="ECO:0007669"/>
    <property type="project" value="TreeGrafter"/>
</dbReference>
<evidence type="ECO:0000256" key="5">
    <source>
        <dbReference type="ARBA" id="ARBA00023274"/>
    </source>
</evidence>
<keyword evidence="3 6" id="KW-0694">RNA-binding</keyword>
<gene>
    <name evidence="9" type="ORF">OBBRIDRAFT_791308</name>
</gene>
<dbReference type="SUPFAM" id="SSF55174">
    <property type="entry name" value="Alpha-L RNA-binding motif"/>
    <property type="match status" value="1"/>
</dbReference>
<dbReference type="InterPro" id="IPR018079">
    <property type="entry name" value="Ribosomal_uS4_CS"/>
</dbReference>
<evidence type="ECO:0000256" key="3">
    <source>
        <dbReference type="ARBA" id="ARBA00022884"/>
    </source>
</evidence>
<evidence type="ECO:0000256" key="4">
    <source>
        <dbReference type="ARBA" id="ARBA00022980"/>
    </source>
</evidence>
<name>A0A8E2B1U0_9APHY</name>
<accession>A0A8E2B1U0</accession>
<dbReference type="GO" id="GO:0019843">
    <property type="term" value="F:rRNA binding"/>
    <property type="evidence" value="ECO:0007669"/>
    <property type="project" value="UniProtKB-KW"/>
</dbReference>
<dbReference type="SMART" id="SM00363">
    <property type="entry name" value="S4"/>
    <property type="match status" value="1"/>
</dbReference>
<protein>
    <submittedName>
        <fullName evidence="9">Alpha-L RNA-binding motif-containing protein</fullName>
    </submittedName>
</protein>
<keyword evidence="2 6" id="KW-0699">rRNA-binding</keyword>
<sequence>MRDANLYNANRALPRMSWNPKNLYNLWRRCFGRELRERESQTAKGTLFQQRWAAKQLVRAYHGDFINEKIFKRWYLPSTLPDVRSHHNQGVGAGEKGSLLKWALKHDAAEAEARRKKEEDAKGLAPVGSLMFTEVERRIDVVIFRACLTHSVYEARRLVVHGDVLLNGKKHQNPNTRLAPGDMVSVDPKAIRFLQKSAAPKEEPEEAPEEQAATSLEASSEDATASEASADEAVTSESDSESASTSGTDSTPSETPSKPSHPSRYRSRLLGMTGLTPFYLPPYASPFIFVPPYLEPSFATCSVVYLRHPTARPGYSEIPTPWDADGSIVRLAWEWYSKRRPRIRSKRQLARMPENRH</sequence>
<dbReference type="PROSITE" id="PS00632">
    <property type="entry name" value="RIBOSOMAL_S4"/>
    <property type="match status" value="1"/>
</dbReference>
<feature type="region of interest" description="Disordered" evidence="7">
    <location>
        <begin position="197"/>
        <end position="266"/>
    </location>
</feature>
<evidence type="ECO:0000313" key="9">
    <source>
        <dbReference type="EMBL" id="OCH92429.1"/>
    </source>
</evidence>
<dbReference type="AlphaFoldDB" id="A0A8E2B1U0"/>
<evidence type="ECO:0000313" key="10">
    <source>
        <dbReference type="Proteomes" id="UP000250043"/>
    </source>
</evidence>
<dbReference type="OrthoDB" id="3356781at2759"/>
<dbReference type="InterPro" id="IPR036986">
    <property type="entry name" value="S4_RNA-bd_sf"/>
</dbReference>
<dbReference type="InterPro" id="IPR002942">
    <property type="entry name" value="S4_RNA-bd"/>
</dbReference>
<comment type="similarity">
    <text evidence="1">Belongs to the universal ribosomal protein uS4 family.</text>
</comment>
<dbReference type="Pfam" id="PF01479">
    <property type="entry name" value="S4"/>
    <property type="match status" value="1"/>
</dbReference>
<dbReference type="InterPro" id="IPR022801">
    <property type="entry name" value="Ribosomal_uS4"/>
</dbReference>
<reference evidence="9 10" key="1">
    <citation type="submission" date="2016-07" db="EMBL/GenBank/DDBJ databases">
        <title>Draft genome of the white-rot fungus Obba rivulosa 3A-2.</title>
        <authorList>
            <consortium name="DOE Joint Genome Institute"/>
            <person name="Miettinen O."/>
            <person name="Riley R."/>
            <person name="Acob R."/>
            <person name="Barry K."/>
            <person name="Cullen D."/>
            <person name="De Vries R."/>
            <person name="Hainaut M."/>
            <person name="Hatakka A."/>
            <person name="Henrissat B."/>
            <person name="Hilden K."/>
            <person name="Kuo R."/>
            <person name="Labutti K."/>
            <person name="Lipzen A."/>
            <person name="Makela M.R."/>
            <person name="Sandor L."/>
            <person name="Spatafora J.W."/>
            <person name="Grigoriev I.V."/>
            <person name="Hibbett D.S."/>
        </authorList>
    </citation>
    <scope>NUCLEOTIDE SEQUENCE [LARGE SCALE GENOMIC DNA]</scope>
    <source>
        <strain evidence="9 10">3A-2</strain>
    </source>
</reference>
<dbReference type="GO" id="GO:0005763">
    <property type="term" value="C:mitochondrial small ribosomal subunit"/>
    <property type="evidence" value="ECO:0007669"/>
    <property type="project" value="TreeGrafter"/>
</dbReference>
<evidence type="ECO:0000256" key="7">
    <source>
        <dbReference type="SAM" id="MobiDB-lite"/>
    </source>
</evidence>
<evidence type="ECO:0000256" key="6">
    <source>
        <dbReference type="PROSITE-ProRule" id="PRU00182"/>
    </source>
</evidence>
<dbReference type="PANTHER" id="PTHR11831:SF4">
    <property type="entry name" value="SMALL RIBOSOMAL SUBUNIT PROTEIN US4M"/>
    <property type="match status" value="1"/>
</dbReference>
<proteinExistence type="inferred from homology"/>
<dbReference type="CDD" id="cd00165">
    <property type="entry name" value="S4"/>
    <property type="match status" value="1"/>
</dbReference>
<feature type="compositionally biased region" description="Low complexity" evidence="7">
    <location>
        <begin position="210"/>
        <end position="251"/>
    </location>
</feature>
<evidence type="ECO:0000259" key="8">
    <source>
        <dbReference type="SMART" id="SM00363"/>
    </source>
</evidence>
<dbReference type="Gene3D" id="3.10.290.10">
    <property type="entry name" value="RNA-binding S4 domain"/>
    <property type="match status" value="1"/>
</dbReference>